<keyword evidence="2" id="KW-0964">Secreted</keyword>
<evidence type="ECO:0000259" key="8">
    <source>
        <dbReference type="PROSITE" id="PS50240"/>
    </source>
</evidence>
<keyword evidence="6" id="KW-0720">Serine protease</keyword>
<name>A0A6J1PWG3_9HYME</name>
<accession>A0A6J1PWG3</accession>
<dbReference type="InterPro" id="IPR009003">
    <property type="entry name" value="Peptidase_S1_PA"/>
</dbReference>
<keyword evidence="9" id="KW-1185">Reference proteome</keyword>
<dbReference type="Pfam" id="PF00089">
    <property type="entry name" value="Trypsin"/>
    <property type="match status" value="1"/>
</dbReference>
<dbReference type="InterPro" id="IPR033116">
    <property type="entry name" value="TRYPSIN_SER"/>
</dbReference>
<dbReference type="GO" id="GO:0006508">
    <property type="term" value="P:proteolysis"/>
    <property type="evidence" value="ECO:0007669"/>
    <property type="project" value="UniProtKB-KW"/>
</dbReference>
<dbReference type="SUPFAM" id="SSF50494">
    <property type="entry name" value="Trypsin-like serine proteases"/>
    <property type="match status" value="1"/>
</dbReference>
<dbReference type="AlphaFoldDB" id="A0A6J1PWG3"/>
<keyword evidence="6" id="KW-0645">Protease</keyword>
<dbReference type="CDD" id="cd00190">
    <property type="entry name" value="Tryp_SPc"/>
    <property type="match status" value="1"/>
</dbReference>
<dbReference type="InterPro" id="IPR001314">
    <property type="entry name" value="Peptidase_S1A"/>
</dbReference>
<protein>
    <submittedName>
        <fullName evidence="10">Venom serine protease Bi-VSP-like isoform X2</fullName>
    </submittedName>
</protein>
<dbReference type="CDD" id="cd02440">
    <property type="entry name" value="AdoMet_MTases"/>
    <property type="match status" value="1"/>
</dbReference>
<dbReference type="FunFam" id="2.40.10.10:FF:000068">
    <property type="entry name" value="transmembrane protease serine 2"/>
    <property type="match status" value="1"/>
</dbReference>
<dbReference type="PRINTS" id="PR00722">
    <property type="entry name" value="CHYMOTRYPSIN"/>
</dbReference>
<dbReference type="GeneID" id="112455696"/>
<keyword evidence="6" id="KW-0378">Hydrolase</keyword>
<dbReference type="Proteomes" id="UP000504618">
    <property type="component" value="Unplaced"/>
</dbReference>
<feature type="domain" description="Peptidase S1" evidence="8">
    <location>
        <begin position="91"/>
        <end position="332"/>
    </location>
</feature>
<dbReference type="PROSITE" id="PS00135">
    <property type="entry name" value="TRYPSIN_SER"/>
    <property type="match status" value="1"/>
</dbReference>
<keyword evidence="3 7" id="KW-0732">Signal</keyword>
<dbReference type="Gene3D" id="3.40.50.150">
    <property type="entry name" value="Vaccinia Virus protein VP39"/>
    <property type="match status" value="1"/>
</dbReference>
<dbReference type="SMART" id="SM00020">
    <property type="entry name" value="Tryp_SPc"/>
    <property type="match status" value="1"/>
</dbReference>
<dbReference type="InterPro" id="IPR001254">
    <property type="entry name" value="Trypsin_dom"/>
</dbReference>
<dbReference type="GO" id="GO:0004252">
    <property type="term" value="F:serine-type endopeptidase activity"/>
    <property type="evidence" value="ECO:0007669"/>
    <property type="project" value="InterPro"/>
</dbReference>
<evidence type="ECO:0000256" key="5">
    <source>
        <dbReference type="ARBA" id="ARBA00023180"/>
    </source>
</evidence>
<evidence type="ECO:0000256" key="4">
    <source>
        <dbReference type="ARBA" id="ARBA00023157"/>
    </source>
</evidence>
<dbReference type="OrthoDB" id="546450at2759"/>
<evidence type="ECO:0000256" key="2">
    <source>
        <dbReference type="ARBA" id="ARBA00022525"/>
    </source>
</evidence>
<dbReference type="InterPro" id="IPR029063">
    <property type="entry name" value="SAM-dependent_MTases_sf"/>
</dbReference>
<dbReference type="Pfam" id="PF08242">
    <property type="entry name" value="Methyltransf_12"/>
    <property type="match status" value="1"/>
</dbReference>
<comment type="subcellular location">
    <subcellularLocation>
        <location evidence="1">Secreted</location>
    </subcellularLocation>
</comment>
<dbReference type="PANTHER" id="PTHR24252:SF7">
    <property type="entry name" value="HYALIN"/>
    <property type="match status" value="1"/>
</dbReference>
<dbReference type="RefSeq" id="XP_024873571.1">
    <property type="nucleotide sequence ID" value="XM_025017803.1"/>
</dbReference>
<gene>
    <name evidence="10" type="primary">LOC112455696</name>
</gene>
<dbReference type="InterPro" id="IPR043504">
    <property type="entry name" value="Peptidase_S1_PA_chymotrypsin"/>
</dbReference>
<dbReference type="PROSITE" id="PS00134">
    <property type="entry name" value="TRYPSIN_HIS"/>
    <property type="match status" value="1"/>
</dbReference>
<proteinExistence type="predicted"/>
<feature type="chain" id="PRO_5026987852" evidence="7">
    <location>
        <begin position="23"/>
        <end position="425"/>
    </location>
</feature>
<dbReference type="PROSITE" id="PS50240">
    <property type="entry name" value="TRYPSIN_DOM"/>
    <property type="match status" value="1"/>
</dbReference>
<keyword evidence="4" id="KW-1015">Disulfide bond</keyword>
<organism evidence="9 10">
    <name type="scientific">Temnothorax curvispinosus</name>
    <dbReference type="NCBI Taxonomy" id="300111"/>
    <lineage>
        <taxon>Eukaryota</taxon>
        <taxon>Metazoa</taxon>
        <taxon>Ecdysozoa</taxon>
        <taxon>Arthropoda</taxon>
        <taxon>Hexapoda</taxon>
        <taxon>Insecta</taxon>
        <taxon>Pterygota</taxon>
        <taxon>Neoptera</taxon>
        <taxon>Endopterygota</taxon>
        <taxon>Hymenoptera</taxon>
        <taxon>Apocrita</taxon>
        <taxon>Aculeata</taxon>
        <taxon>Formicoidea</taxon>
        <taxon>Formicidae</taxon>
        <taxon>Myrmicinae</taxon>
        <taxon>Temnothorax</taxon>
    </lineage>
</organism>
<dbReference type="InterPro" id="IPR018114">
    <property type="entry name" value="TRYPSIN_HIS"/>
</dbReference>
<keyword evidence="5" id="KW-0325">Glycoprotein</keyword>
<dbReference type="SUPFAM" id="SSF53335">
    <property type="entry name" value="S-adenosyl-L-methionine-dependent methyltransferases"/>
    <property type="match status" value="1"/>
</dbReference>
<evidence type="ECO:0000256" key="3">
    <source>
        <dbReference type="ARBA" id="ARBA00022729"/>
    </source>
</evidence>
<dbReference type="InterPro" id="IPR013217">
    <property type="entry name" value="Methyltransf_12"/>
</dbReference>
<dbReference type="GO" id="GO:0005576">
    <property type="term" value="C:extracellular region"/>
    <property type="evidence" value="ECO:0007669"/>
    <property type="project" value="UniProtKB-SubCell"/>
</dbReference>
<evidence type="ECO:0000256" key="1">
    <source>
        <dbReference type="ARBA" id="ARBA00004613"/>
    </source>
</evidence>
<dbReference type="FunFam" id="2.40.10.10:FF:000054">
    <property type="entry name" value="Complement C1r subcomponent"/>
    <property type="match status" value="1"/>
</dbReference>
<reference evidence="10" key="1">
    <citation type="submission" date="2025-08" db="UniProtKB">
        <authorList>
            <consortium name="RefSeq"/>
        </authorList>
    </citation>
    <scope>IDENTIFICATION</scope>
    <source>
        <tissue evidence="10">Whole body</tissue>
    </source>
</reference>
<evidence type="ECO:0000256" key="7">
    <source>
        <dbReference type="SAM" id="SignalP"/>
    </source>
</evidence>
<dbReference type="Gene3D" id="2.40.10.10">
    <property type="entry name" value="Trypsin-like serine proteases"/>
    <property type="match status" value="1"/>
</dbReference>
<feature type="signal peptide" evidence="7">
    <location>
        <begin position="1"/>
        <end position="22"/>
    </location>
</feature>
<evidence type="ECO:0000313" key="10">
    <source>
        <dbReference type="RefSeq" id="XP_024873571.1"/>
    </source>
</evidence>
<evidence type="ECO:0000256" key="6">
    <source>
        <dbReference type="RuleBase" id="RU363034"/>
    </source>
</evidence>
<evidence type="ECO:0000313" key="9">
    <source>
        <dbReference type="Proteomes" id="UP000504618"/>
    </source>
</evidence>
<sequence>MDGYARTRYIFVLFLCLGCCYALPRVILSNNRRNFPTSNAQVHYNITNAEVDYRPTIDEVSYVDFDSLTFPSKKPNVCNDCVCGLGRKTRIVGGNVTSVYDYPWLVSMSKKGTFYCAGSIISRKHILTAAHCLQGFDIRTIKLVLMDSDRSSVGSNAIVRRIKSAVIHENFHSYTFNNDIAIIEMDEPVSVNGIVRTACLPEDNVIDYTGAIATVVGWGRTGETKPVSDELRKVNLPILSQEECDQAGYAKNRITENMFCAGYIIHPEGAVEGRDACFGDSGGPLHVKGIYGQLEVVVVKWGKSEMGSPKDYIASNKLQKSKILPLIDEFSEDLKDVRGKCMDIGCGPGDITKDFLLPNLGSDVQIIGTDISESMIKYANKTFNDKKRLHFEVLDIQTKNLPEKYISEFNHIFSFHTLQWCNDIR</sequence>
<dbReference type="PANTHER" id="PTHR24252">
    <property type="entry name" value="ACROSIN-RELATED"/>
    <property type="match status" value="1"/>
</dbReference>